<dbReference type="EMBL" id="JBHTLP010000023">
    <property type="protein sequence ID" value="MFD1144800.1"/>
    <property type="molecule type" value="Genomic_DNA"/>
</dbReference>
<gene>
    <name evidence="3" type="ORF">ACFQ4C_26965</name>
</gene>
<evidence type="ECO:0000313" key="4">
    <source>
        <dbReference type="Proteomes" id="UP001597116"/>
    </source>
</evidence>
<comment type="caution">
    <text evidence="3">The sequence shown here is derived from an EMBL/GenBank/DDBJ whole genome shotgun (WGS) entry which is preliminary data.</text>
</comment>
<feature type="compositionally biased region" description="Basic and acidic residues" evidence="1">
    <location>
        <begin position="28"/>
        <end position="38"/>
    </location>
</feature>
<feature type="chain" id="PRO_5045615185" description="DUF3575 domain-containing protein" evidence="2">
    <location>
        <begin position="22"/>
        <end position="213"/>
    </location>
</feature>
<protein>
    <recommendedName>
        <fullName evidence="5">DUF3575 domain-containing protein</fullName>
    </recommendedName>
</protein>
<evidence type="ECO:0008006" key="5">
    <source>
        <dbReference type="Google" id="ProtNLM"/>
    </source>
</evidence>
<reference evidence="4" key="1">
    <citation type="journal article" date="2019" name="Int. J. Syst. Evol. Microbiol.">
        <title>The Global Catalogue of Microorganisms (GCM) 10K type strain sequencing project: providing services to taxonomists for standard genome sequencing and annotation.</title>
        <authorList>
            <consortium name="The Broad Institute Genomics Platform"/>
            <consortium name="The Broad Institute Genome Sequencing Center for Infectious Disease"/>
            <person name="Wu L."/>
            <person name="Ma J."/>
        </authorList>
    </citation>
    <scope>NUCLEOTIDE SEQUENCE [LARGE SCALE GENOMIC DNA]</scope>
    <source>
        <strain evidence="4">CCUG 55608</strain>
    </source>
</reference>
<sequence>MNLIQKGLLAIMLVSSSVAYGQLTEDPEDRRGDGKEPLKTQTPEGEPLPFSQRLRFGGGISSLQFGNSRIGTPFIIGLSPVIAYQASERLIAGVGVNYVYYRYRLRTNTQTLTDQFNQYGGRGFLMYELVPSIVPNLYAHAEFENNNIRYADQAAQEYKRRWVTAPMIGATYSQRVGRLAGINLSILYNVNYNSDIYSQYVYGSPWNIRISFF</sequence>
<accession>A0ABW3QNV3</accession>
<keyword evidence="4" id="KW-1185">Reference proteome</keyword>
<evidence type="ECO:0000256" key="2">
    <source>
        <dbReference type="SAM" id="SignalP"/>
    </source>
</evidence>
<feature type="signal peptide" evidence="2">
    <location>
        <begin position="1"/>
        <end position="21"/>
    </location>
</feature>
<evidence type="ECO:0000313" key="3">
    <source>
        <dbReference type="EMBL" id="MFD1144800.1"/>
    </source>
</evidence>
<dbReference type="RefSeq" id="WP_265993866.1">
    <property type="nucleotide sequence ID" value="NZ_CP110973.1"/>
</dbReference>
<dbReference type="Proteomes" id="UP001597116">
    <property type="component" value="Unassembled WGS sequence"/>
</dbReference>
<proteinExistence type="predicted"/>
<evidence type="ECO:0000256" key="1">
    <source>
        <dbReference type="SAM" id="MobiDB-lite"/>
    </source>
</evidence>
<feature type="region of interest" description="Disordered" evidence="1">
    <location>
        <begin position="24"/>
        <end position="48"/>
    </location>
</feature>
<keyword evidence="2" id="KW-0732">Signal</keyword>
<organism evidence="3 4">
    <name type="scientific">Larkinella insperata</name>
    <dbReference type="NCBI Taxonomy" id="332158"/>
    <lineage>
        <taxon>Bacteria</taxon>
        <taxon>Pseudomonadati</taxon>
        <taxon>Bacteroidota</taxon>
        <taxon>Cytophagia</taxon>
        <taxon>Cytophagales</taxon>
        <taxon>Spirosomataceae</taxon>
        <taxon>Larkinella</taxon>
    </lineage>
</organism>
<name>A0ABW3QNV3_9BACT</name>